<keyword evidence="3" id="KW-0413">Isomerase</keyword>
<evidence type="ECO:0000313" key="3">
    <source>
        <dbReference type="EMBL" id="SEL58457.1"/>
    </source>
</evidence>
<keyword evidence="1" id="KW-0479">Metal-binding</keyword>
<keyword evidence="4" id="KW-1185">Reference proteome</keyword>
<dbReference type="PANTHER" id="PTHR35848">
    <property type="entry name" value="OXALATE-BINDING PROTEIN"/>
    <property type="match status" value="1"/>
</dbReference>
<dbReference type="RefSeq" id="WP_090606996.1">
    <property type="nucleotide sequence ID" value="NZ_FNZR01000007.1"/>
</dbReference>
<sequence length="116" mass="13164">MGKIIDRNTAEHYSWGDHCDSWVLVDTAGLSVKQERMPSGTREQLHFHTNAQQFFFILSGTATFYLAGNRIIVAEQKGILVRPETKHYIANETAEQLDFLVISQPTTNNDRIIIEG</sequence>
<dbReference type="OrthoDB" id="9806121at2"/>
<dbReference type="AlphaFoldDB" id="A0A1H7RGK4"/>
<dbReference type="Gene3D" id="2.60.120.10">
    <property type="entry name" value="Jelly Rolls"/>
    <property type="match status" value="1"/>
</dbReference>
<evidence type="ECO:0000259" key="2">
    <source>
        <dbReference type="Pfam" id="PF07883"/>
    </source>
</evidence>
<dbReference type="GO" id="GO:0046872">
    <property type="term" value="F:metal ion binding"/>
    <property type="evidence" value="ECO:0007669"/>
    <property type="project" value="UniProtKB-KW"/>
</dbReference>
<organism evidence="3 4">
    <name type="scientific">Parapedobacter koreensis</name>
    <dbReference type="NCBI Taxonomy" id="332977"/>
    <lineage>
        <taxon>Bacteria</taxon>
        <taxon>Pseudomonadati</taxon>
        <taxon>Bacteroidota</taxon>
        <taxon>Sphingobacteriia</taxon>
        <taxon>Sphingobacteriales</taxon>
        <taxon>Sphingobacteriaceae</taxon>
        <taxon>Parapedobacter</taxon>
    </lineage>
</organism>
<dbReference type="EMBL" id="FNZR01000007">
    <property type="protein sequence ID" value="SEL58457.1"/>
    <property type="molecule type" value="Genomic_DNA"/>
</dbReference>
<gene>
    <name evidence="3" type="ORF">SAMN05421740_10757</name>
</gene>
<protein>
    <submittedName>
        <fullName evidence="3">Mannose-6-phosphate isomerase, cupin superfamily</fullName>
    </submittedName>
</protein>
<dbReference type="GO" id="GO:0016853">
    <property type="term" value="F:isomerase activity"/>
    <property type="evidence" value="ECO:0007669"/>
    <property type="project" value="UniProtKB-KW"/>
</dbReference>
<dbReference type="PANTHER" id="PTHR35848:SF9">
    <property type="entry name" value="SLL1358 PROTEIN"/>
    <property type="match status" value="1"/>
</dbReference>
<reference evidence="4" key="1">
    <citation type="submission" date="2016-10" db="EMBL/GenBank/DDBJ databases">
        <authorList>
            <person name="Varghese N."/>
            <person name="Submissions S."/>
        </authorList>
    </citation>
    <scope>NUCLEOTIDE SEQUENCE [LARGE SCALE GENOMIC DNA]</scope>
    <source>
        <strain evidence="4">Jip14</strain>
    </source>
</reference>
<name>A0A1H7RGK4_9SPHI</name>
<dbReference type="InterPro" id="IPR014710">
    <property type="entry name" value="RmlC-like_jellyroll"/>
</dbReference>
<proteinExistence type="predicted"/>
<dbReference type="InterPro" id="IPR013096">
    <property type="entry name" value="Cupin_2"/>
</dbReference>
<dbReference type="SUPFAM" id="SSF51182">
    <property type="entry name" value="RmlC-like cupins"/>
    <property type="match status" value="1"/>
</dbReference>
<dbReference type="Proteomes" id="UP000198916">
    <property type="component" value="Unassembled WGS sequence"/>
</dbReference>
<evidence type="ECO:0000313" key="4">
    <source>
        <dbReference type="Proteomes" id="UP000198916"/>
    </source>
</evidence>
<accession>A0A1H7RGK4</accession>
<evidence type="ECO:0000256" key="1">
    <source>
        <dbReference type="ARBA" id="ARBA00022723"/>
    </source>
</evidence>
<feature type="domain" description="Cupin type-2" evidence="2">
    <location>
        <begin position="36"/>
        <end position="102"/>
    </location>
</feature>
<dbReference type="Pfam" id="PF07883">
    <property type="entry name" value="Cupin_2"/>
    <property type="match status" value="1"/>
</dbReference>
<dbReference type="InterPro" id="IPR051610">
    <property type="entry name" value="GPI/OXD"/>
</dbReference>
<dbReference type="InterPro" id="IPR011051">
    <property type="entry name" value="RmlC_Cupin_sf"/>
</dbReference>
<dbReference type="STRING" id="332977.SAMN05421740_10757"/>